<evidence type="ECO:0000313" key="2">
    <source>
        <dbReference type="EMBL" id="QJB30700.1"/>
    </source>
</evidence>
<dbReference type="EMBL" id="CP051205">
    <property type="protein sequence ID" value="QJB30700.1"/>
    <property type="molecule type" value="Genomic_DNA"/>
</dbReference>
<keyword evidence="5" id="KW-1185">Reference proteome</keyword>
<dbReference type="Pfam" id="PF10543">
    <property type="entry name" value="ORF6N"/>
    <property type="match status" value="1"/>
</dbReference>
<sequence>MNKLKQSQLVPEERIIKRIVQVRGEKVILDLHLAELYGVETRTLKQAVRRNIERFPEDFMFELTEEEIESVVSQNVIPHKKHFGGAKPFAFSETGVAMLSSVLRSDTAIEMNIAIMRTFVSLRKLSVNYQEVMRVLDEMRIQYDNQFEDIYRVLEHLIHKPEQPRNVIGFNLNREKKQ</sequence>
<feature type="domain" description="KilA-N DNA-binding" evidence="1">
    <location>
        <begin position="18"/>
        <end position="102"/>
    </location>
</feature>
<dbReference type="Proteomes" id="UP000502421">
    <property type="component" value="Chromosome"/>
</dbReference>
<dbReference type="RefSeq" id="WP_168802978.1">
    <property type="nucleotide sequence ID" value="NZ_CP051204.2"/>
</dbReference>
<dbReference type="KEGG" id="coy:HF329_05050"/>
<evidence type="ECO:0000313" key="3">
    <source>
        <dbReference type="EMBL" id="QJB37200.1"/>
    </source>
</evidence>
<evidence type="ECO:0000313" key="4">
    <source>
        <dbReference type="Proteomes" id="UP000502421"/>
    </source>
</evidence>
<dbReference type="EMBL" id="CP051204">
    <property type="protein sequence ID" value="QJB37200.1"/>
    <property type="molecule type" value="Genomic_DNA"/>
</dbReference>
<dbReference type="InterPro" id="IPR018873">
    <property type="entry name" value="KilA-N_DNA-bd_domain"/>
</dbReference>
<organism evidence="2 4">
    <name type="scientific">Chitinophaga oryzae</name>
    <dbReference type="NCBI Taxonomy" id="2725414"/>
    <lineage>
        <taxon>Bacteria</taxon>
        <taxon>Pseudomonadati</taxon>
        <taxon>Bacteroidota</taxon>
        <taxon>Chitinophagia</taxon>
        <taxon>Chitinophagales</taxon>
        <taxon>Chitinophagaceae</taxon>
        <taxon>Chitinophaga</taxon>
    </lineage>
</organism>
<dbReference type="AlphaFoldDB" id="A0AAE6ZEQ9"/>
<evidence type="ECO:0000259" key="1">
    <source>
        <dbReference type="Pfam" id="PF10543"/>
    </source>
</evidence>
<evidence type="ECO:0000313" key="5">
    <source>
        <dbReference type="Proteomes" id="UP000503144"/>
    </source>
</evidence>
<dbReference type="Proteomes" id="UP000503144">
    <property type="component" value="Chromosome"/>
</dbReference>
<accession>A0AAE6ZEQ9</accession>
<protein>
    <submittedName>
        <fullName evidence="2">ORF6N domain-containing protein</fullName>
    </submittedName>
</protein>
<name>A0AAE6ZEQ9_9BACT</name>
<gene>
    <name evidence="3" type="ORF">HF324_04760</name>
    <name evidence="2" type="ORF">HF329_05050</name>
</gene>
<reference evidence="4 5" key="1">
    <citation type="submission" date="2020-04" db="EMBL/GenBank/DDBJ databases">
        <authorList>
            <person name="Kittiwongwattana C."/>
        </authorList>
    </citation>
    <scope>NUCLEOTIDE SEQUENCE [LARGE SCALE GENOMIC DNA]</scope>
    <source>
        <strain evidence="3 5">1303</strain>
        <strain evidence="4">1310</strain>
    </source>
</reference>
<proteinExistence type="predicted"/>
<reference evidence="2" key="2">
    <citation type="submission" date="2020-09" db="EMBL/GenBank/DDBJ databases">
        <authorList>
            <person name="Kittiwongwattana C."/>
        </authorList>
    </citation>
    <scope>NUCLEOTIDE SEQUENCE</scope>
    <source>
        <strain evidence="2">1310</strain>
    </source>
</reference>